<dbReference type="InterPro" id="IPR052487">
    <property type="entry name" value="Galactose-binding_lectin"/>
</dbReference>
<dbReference type="SUPFAM" id="SSF141086">
    <property type="entry name" value="Agglutinin HPA-like"/>
    <property type="match status" value="1"/>
</dbReference>
<dbReference type="OrthoDB" id="6155039at2759"/>
<reference evidence="4" key="1">
    <citation type="submission" date="2025-08" db="UniProtKB">
        <authorList>
            <consortium name="RefSeq"/>
        </authorList>
    </citation>
    <scope>IDENTIFICATION</scope>
    <source>
        <tissue evidence="4">Gonads</tissue>
    </source>
</reference>
<evidence type="ECO:0000313" key="4">
    <source>
        <dbReference type="RefSeq" id="XP_013400200.1"/>
    </source>
</evidence>
<dbReference type="InterPro" id="IPR037221">
    <property type="entry name" value="H-type_lectin_dom_sf"/>
</dbReference>
<dbReference type="RefSeq" id="XP_013400200.1">
    <property type="nucleotide sequence ID" value="XM_013544746.2"/>
</dbReference>
<dbReference type="GO" id="GO:0045335">
    <property type="term" value="C:phagocytic vesicle"/>
    <property type="evidence" value="ECO:0007669"/>
    <property type="project" value="TreeGrafter"/>
</dbReference>
<dbReference type="GO" id="GO:0098609">
    <property type="term" value="P:cell-cell adhesion"/>
    <property type="evidence" value="ECO:0007669"/>
    <property type="project" value="TreeGrafter"/>
</dbReference>
<feature type="chain" id="PRO_5010288149" evidence="1">
    <location>
        <begin position="23"/>
        <end position="111"/>
    </location>
</feature>
<dbReference type="GO" id="GO:0030247">
    <property type="term" value="F:polysaccharide binding"/>
    <property type="evidence" value="ECO:0007669"/>
    <property type="project" value="TreeGrafter"/>
</dbReference>
<sequence length="111" mass="12393">MTSRVFFGCFLVVLLLPGFIDARCESGIVPSDVCNGSQKCQSQVKHVRFDHPFDMPPNVMVAISTFDIWNGANSRLTTYHSGVTSQGFNVSIKSWADTHLYYVKVSWIACL</sequence>
<dbReference type="GO" id="GO:0070492">
    <property type="term" value="F:oligosaccharide binding"/>
    <property type="evidence" value="ECO:0007669"/>
    <property type="project" value="TreeGrafter"/>
</dbReference>
<dbReference type="AlphaFoldDB" id="A0A1S3IPQ4"/>
<keyword evidence="1" id="KW-0732">Signal</keyword>
<feature type="domain" description="H-type lectin" evidence="2">
    <location>
        <begin position="45"/>
        <end position="109"/>
    </location>
</feature>
<gene>
    <name evidence="4" type="primary">LOC106166253</name>
</gene>
<dbReference type="GeneID" id="106166253"/>
<evidence type="ECO:0000313" key="3">
    <source>
        <dbReference type="Proteomes" id="UP000085678"/>
    </source>
</evidence>
<dbReference type="Gene3D" id="2.60.40.2080">
    <property type="match status" value="1"/>
</dbReference>
<dbReference type="Proteomes" id="UP000085678">
    <property type="component" value="Unplaced"/>
</dbReference>
<dbReference type="InterPro" id="IPR019019">
    <property type="entry name" value="H-type_lectin_domain"/>
</dbReference>
<name>A0A1S3IPQ4_LINAN</name>
<proteinExistence type="predicted"/>
<dbReference type="KEGG" id="lak:106166253"/>
<dbReference type="PANTHER" id="PTHR46938">
    <property type="entry name" value="DISCOIDIN-1 SUBUNIT A-RELATED-RELATED"/>
    <property type="match status" value="1"/>
</dbReference>
<dbReference type="Pfam" id="PF09458">
    <property type="entry name" value="H_lectin"/>
    <property type="match status" value="1"/>
</dbReference>
<organism evidence="3 4">
    <name type="scientific">Lingula anatina</name>
    <name type="common">Brachiopod</name>
    <name type="synonym">Lingula unguis</name>
    <dbReference type="NCBI Taxonomy" id="7574"/>
    <lineage>
        <taxon>Eukaryota</taxon>
        <taxon>Metazoa</taxon>
        <taxon>Spiralia</taxon>
        <taxon>Lophotrochozoa</taxon>
        <taxon>Brachiopoda</taxon>
        <taxon>Linguliformea</taxon>
        <taxon>Lingulata</taxon>
        <taxon>Lingulida</taxon>
        <taxon>Linguloidea</taxon>
        <taxon>Lingulidae</taxon>
        <taxon>Lingula</taxon>
    </lineage>
</organism>
<dbReference type="GO" id="GO:0098636">
    <property type="term" value="C:protein complex involved in cell adhesion"/>
    <property type="evidence" value="ECO:0007669"/>
    <property type="project" value="TreeGrafter"/>
</dbReference>
<keyword evidence="3" id="KW-1185">Reference proteome</keyword>
<dbReference type="InParanoid" id="A0A1S3IPQ4"/>
<feature type="signal peptide" evidence="1">
    <location>
        <begin position="1"/>
        <end position="22"/>
    </location>
</feature>
<protein>
    <submittedName>
        <fullName evidence="4">Uncharacterized protein LOC106166253</fullName>
    </submittedName>
</protein>
<evidence type="ECO:0000256" key="1">
    <source>
        <dbReference type="SAM" id="SignalP"/>
    </source>
</evidence>
<dbReference type="GO" id="GO:0046871">
    <property type="term" value="F:N-acetylgalactosamine binding"/>
    <property type="evidence" value="ECO:0007669"/>
    <property type="project" value="TreeGrafter"/>
</dbReference>
<evidence type="ECO:0000259" key="2">
    <source>
        <dbReference type="Pfam" id="PF09458"/>
    </source>
</evidence>
<accession>A0A1S3IPQ4</accession>
<dbReference type="GO" id="GO:0009986">
    <property type="term" value="C:cell surface"/>
    <property type="evidence" value="ECO:0007669"/>
    <property type="project" value="TreeGrafter"/>
</dbReference>